<dbReference type="GO" id="GO:0015833">
    <property type="term" value="P:peptide transport"/>
    <property type="evidence" value="ECO:0007669"/>
    <property type="project" value="InterPro"/>
</dbReference>
<evidence type="ECO:0000256" key="4">
    <source>
        <dbReference type="ARBA" id="ARBA00022475"/>
    </source>
</evidence>
<dbReference type="InterPro" id="IPR050388">
    <property type="entry name" value="ABC_Ni/Peptide_Import"/>
</dbReference>
<dbReference type="GO" id="GO:0005886">
    <property type="term" value="C:plasma membrane"/>
    <property type="evidence" value="ECO:0007669"/>
    <property type="project" value="UniProtKB-SubCell"/>
</dbReference>
<dbReference type="InterPro" id="IPR003593">
    <property type="entry name" value="AAA+_ATPase"/>
</dbReference>
<evidence type="ECO:0000256" key="5">
    <source>
        <dbReference type="ARBA" id="ARBA00022519"/>
    </source>
</evidence>
<keyword evidence="9" id="KW-0472">Membrane</keyword>
<keyword evidence="4" id="KW-1003">Cell membrane</keyword>
<dbReference type="PANTHER" id="PTHR43297">
    <property type="entry name" value="OLIGOPEPTIDE TRANSPORT ATP-BINDING PROTEIN APPD"/>
    <property type="match status" value="1"/>
</dbReference>
<dbReference type="FunFam" id="3.40.50.300:FF:000016">
    <property type="entry name" value="Oligopeptide ABC transporter ATP-binding component"/>
    <property type="match status" value="1"/>
</dbReference>
<dbReference type="GO" id="GO:0016887">
    <property type="term" value="F:ATP hydrolysis activity"/>
    <property type="evidence" value="ECO:0007669"/>
    <property type="project" value="InterPro"/>
</dbReference>
<gene>
    <name evidence="11" type="ORF">G5B42_04820</name>
</gene>
<evidence type="ECO:0000256" key="1">
    <source>
        <dbReference type="ARBA" id="ARBA00004202"/>
    </source>
</evidence>
<dbReference type="SMART" id="SM00382">
    <property type="entry name" value="AAA"/>
    <property type="match status" value="1"/>
</dbReference>
<dbReference type="CDD" id="cd03257">
    <property type="entry name" value="ABC_NikE_OppD_transporters"/>
    <property type="match status" value="1"/>
</dbReference>
<keyword evidence="5" id="KW-0997">Cell inner membrane</keyword>
<reference evidence="11" key="1">
    <citation type="submission" date="2020-06" db="EMBL/GenBank/DDBJ databases">
        <title>Novel chitinolytic bacterium.</title>
        <authorList>
            <person name="Ungkulpasvich U."/>
            <person name="Kosugi A."/>
            <person name="Uke A."/>
        </authorList>
    </citation>
    <scope>NUCLEOTIDE SEQUENCE</scope>
    <source>
        <strain evidence="11">UUS1-1</strain>
    </source>
</reference>
<name>A0A8J6I1A9_9FIRM</name>
<evidence type="ECO:0000256" key="7">
    <source>
        <dbReference type="ARBA" id="ARBA00022840"/>
    </source>
</evidence>
<organism evidence="11 12">
    <name type="scientific">Capillibacterium thermochitinicola</name>
    <dbReference type="NCBI Taxonomy" id="2699427"/>
    <lineage>
        <taxon>Bacteria</taxon>
        <taxon>Bacillati</taxon>
        <taxon>Bacillota</taxon>
        <taxon>Capillibacterium</taxon>
    </lineage>
</organism>
<dbReference type="NCBIfam" id="TIGR01727">
    <property type="entry name" value="oligo_HPY"/>
    <property type="match status" value="1"/>
</dbReference>
<evidence type="ECO:0000256" key="2">
    <source>
        <dbReference type="ARBA" id="ARBA00005417"/>
    </source>
</evidence>
<dbReference type="EMBL" id="JAAKDE010000009">
    <property type="protein sequence ID" value="MBA2132864.1"/>
    <property type="molecule type" value="Genomic_DNA"/>
</dbReference>
<dbReference type="SUPFAM" id="SSF52540">
    <property type="entry name" value="P-loop containing nucleoside triphosphate hydrolases"/>
    <property type="match status" value="1"/>
</dbReference>
<dbReference type="RefSeq" id="WP_181339321.1">
    <property type="nucleotide sequence ID" value="NZ_JAAKDE010000009.1"/>
</dbReference>
<evidence type="ECO:0000256" key="9">
    <source>
        <dbReference type="ARBA" id="ARBA00023136"/>
    </source>
</evidence>
<dbReference type="Gene3D" id="3.40.50.300">
    <property type="entry name" value="P-loop containing nucleotide triphosphate hydrolases"/>
    <property type="match status" value="1"/>
</dbReference>
<evidence type="ECO:0000256" key="6">
    <source>
        <dbReference type="ARBA" id="ARBA00022741"/>
    </source>
</evidence>
<dbReference type="InterPro" id="IPR003439">
    <property type="entry name" value="ABC_transporter-like_ATP-bd"/>
</dbReference>
<feature type="domain" description="ABC transporter" evidence="10">
    <location>
        <begin position="26"/>
        <end position="284"/>
    </location>
</feature>
<evidence type="ECO:0000259" key="10">
    <source>
        <dbReference type="PROSITE" id="PS50893"/>
    </source>
</evidence>
<dbReference type="InterPro" id="IPR017871">
    <property type="entry name" value="ABC_transporter-like_CS"/>
</dbReference>
<comment type="subcellular location">
    <subcellularLocation>
        <location evidence="1">Cell membrane</location>
        <topology evidence="1">Peripheral membrane protein</topology>
    </subcellularLocation>
</comment>
<evidence type="ECO:0000313" key="12">
    <source>
        <dbReference type="Proteomes" id="UP000657177"/>
    </source>
</evidence>
<dbReference type="Proteomes" id="UP000657177">
    <property type="component" value="Unassembled WGS sequence"/>
</dbReference>
<dbReference type="Pfam" id="PF00005">
    <property type="entry name" value="ABC_tran"/>
    <property type="match status" value="1"/>
</dbReference>
<keyword evidence="12" id="KW-1185">Reference proteome</keyword>
<dbReference type="PROSITE" id="PS00211">
    <property type="entry name" value="ABC_TRANSPORTER_1"/>
    <property type="match status" value="1"/>
</dbReference>
<comment type="similarity">
    <text evidence="2">Belongs to the ABC transporter superfamily.</text>
</comment>
<dbReference type="PANTHER" id="PTHR43297:SF14">
    <property type="entry name" value="ATPASE AAA-TYPE CORE DOMAIN-CONTAINING PROTEIN"/>
    <property type="match status" value="1"/>
</dbReference>
<keyword evidence="3" id="KW-0813">Transport</keyword>
<keyword evidence="8" id="KW-1278">Translocase</keyword>
<keyword evidence="6" id="KW-0547">Nucleotide-binding</keyword>
<proteinExistence type="inferred from homology"/>
<dbReference type="Pfam" id="PF08352">
    <property type="entry name" value="oligo_HPY"/>
    <property type="match status" value="1"/>
</dbReference>
<dbReference type="InterPro" id="IPR013563">
    <property type="entry name" value="Oligopep_ABC_C"/>
</dbReference>
<comment type="caution">
    <text evidence="11">The sequence shown here is derived from an EMBL/GenBank/DDBJ whole genome shotgun (WGS) entry which is preliminary data.</text>
</comment>
<dbReference type="AlphaFoldDB" id="A0A8J6I1A9"/>
<sequence length="349" mass="38844">MLTNLAKNQEETVSTSTDAQAADELLKIENLHTYFHTEEGIVKAVNGVSFDLRQSHVLGVVGESGCGKSMTALSVMQLLPEPKGRIHAGKILYNRGEKGVIDLAQQDPRGPVMRSIRGNEIAMIFQEPMTSLNPVMTIGEQIMEVVELHRQVSRKEALAIATDMIRKVGIPSPEQRVKEYPHQLSGGMRQRVMIAMALSCNPRLLIADEPTTALDVTIQAQILDLMQRLQEEYRMAIMMITHNLGVVTKICDEVVVMYLGQVVERGTVRQILKESLHPYTIGLVRSIPTIGPRHERRLTPIPGVVPNPTAALPGCAFQDRCDRRMAICSEEPPTVEENGHQVRCWLYGK</sequence>
<keyword evidence="7 11" id="KW-0067">ATP-binding</keyword>
<accession>A0A8J6I1A9</accession>
<evidence type="ECO:0000256" key="8">
    <source>
        <dbReference type="ARBA" id="ARBA00022967"/>
    </source>
</evidence>
<dbReference type="PROSITE" id="PS50893">
    <property type="entry name" value="ABC_TRANSPORTER_2"/>
    <property type="match status" value="1"/>
</dbReference>
<dbReference type="GO" id="GO:0005524">
    <property type="term" value="F:ATP binding"/>
    <property type="evidence" value="ECO:0007669"/>
    <property type="project" value="UniProtKB-KW"/>
</dbReference>
<evidence type="ECO:0000313" key="11">
    <source>
        <dbReference type="EMBL" id="MBA2132864.1"/>
    </source>
</evidence>
<evidence type="ECO:0000256" key="3">
    <source>
        <dbReference type="ARBA" id="ARBA00022448"/>
    </source>
</evidence>
<dbReference type="InterPro" id="IPR027417">
    <property type="entry name" value="P-loop_NTPase"/>
</dbReference>
<protein>
    <submittedName>
        <fullName evidence="11">ABC transporter ATP-binding protein</fullName>
    </submittedName>
</protein>